<sequence>MGELFLRKVISVGILKRIVCTLLQMDSDGSHIPCEYLVESFLELITTIGYTLEQMPHGPDMLNDYMGHLTNLKKNGNYSLRIVYKIQDLIDLRAKNWVKKVFKERATSVADIHLEAKQEELKGGSIHLNQEGKFTTAGRQARRHYSDYLMNQRQLALSKMVNGVYVAQDKSPDEPAPEPSTAPETSVSCDPVSPVLESSSSSEFPKSALKSDPNKKHPGGVRFADKEPRSPADDVMDVFKHDPPHDRFTVEWNQLQMSHSDCLEALSKMIDKCLNAVSVSKAEIRGDLIAYTIGRLLPSSRCKIEAFSIFETTCLVRLQDEVLDNPGAVSLFARILYKVLDYFYKQPDISLERINLPPEFDLARDLAVRVLDSMKDSEDSLHYARGLLVSSFACFEDHDLSFLDA</sequence>
<keyword evidence="2 5" id="KW-0396">Initiation factor</keyword>
<evidence type="ECO:0000256" key="3">
    <source>
        <dbReference type="ARBA" id="ARBA00022917"/>
    </source>
</evidence>
<keyword evidence="3" id="KW-0648">Protein biosynthesis</keyword>
<comment type="similarity">
    <text evidence="1">Belongs to the eukaryotic initiation factor 4G family.</text>
</comment>
<name>S6C9E5_BABBO</name>
<dbReference type="GO" id="GO:0016281">
    <property type="term" value="C:eukaryotic translation initiation factor 4F complex"/>
    <property type="evidence" value="ECO:0007669"/>
    <property type="project" value="TreeGrafter"/>
</dbReference>
<dbReference type="EMBL" id="AK441586">
    <property type="protein sequence ID" value="BAN65380.1"/>
    <property type="molecule type" value="mRNA"/>
</dbReference>
<evidence type="ECO:0000313" key="5">
    <source>
        <dbReference type="EMBL" id="BAN65380.1"/>
    </source>
</evidence>
<gene>
    <name evidence="5" type="primary">BBOV_IV002980</name>
</gene>
<dbReference type="AlphaFoldDB" id="S6C9E5"/>
<feature type="compositionally biased region" description="Basic and acidic residues" evidence="4">
    <location>
        <begin position="223"/>
        <end position="236"/>
    </location>
</feature>
<accession>S6C9E5</accession>
<dbReference type="PANTHER" id="PTHR23253">
    <property type="entry name" value="EUKARYOTIC TRANSLATION INITIATION FACTOR 4 GAMMA"/>
    <property type="match status" value="1"/>
</dbReference>
<organism evidence="5">
    <name type="scientific">Babesia bovis</name>
    <dbReference type="NCBI Taxonomy" id="5865"/>
    <lineage>
        <taxon>Eukaryota</taxon>
        <taxon>Sar</taxon>
        <taxon>Alveolata</taxon>
        <taxon>Apicomplexa</taxon>
        <taxon>Aconoidasida</taxon>
        <taxon>Piroplasmida</taxon>
        <taxon>Babesiidae</taxon>
        <taxon>Babesia</taxon>
    </lineage>
</organism>
<dbReference type="InterPro" id="IPR016024">
    <property type="entry name" value="ARM-type_fold"/>
</dbReference>
<dbReference type="GO" id="GO:0003729">
    <property type="term" value="F:mRNA binding"/>
    <property type="evidence" value="ECO:0007669"/>
    <property type="project" value="TreeGrafter"/>
</dbReference>
<dbReference type="SUPFAM" id="SSF48371">
    <property type="entry name" value="ARM repeat"/>
    <property type="match status" value="1"/>
</dbReference>
<dbReference type="Gene3D" id="1.25.40.180">
    <property type="match status" value="1"/>
</dbReference>
<proteinExistence type="evidence at transcript level"/>
<dbReference type="GO" id="GO:0003743">
    <property type="term" value="F:translation initiation factor activity"/>
    <property type="evidence" value="ECO:0007669"/>
    <property type="project" value="UniProtKB-KW"/>
</dbReference>
<protein>
    <submittedName>
        <fullName evidence="5">Eukaryotic initiation factor 4G middle domain containing protein</fullName>
    </submittedName>
</protein>
<evidence type="ECO:0000256" key="4">
    <source>
        <dbReference type="SAM" id="MobiDB-lite"/>
    </source>
</evidence>
<evidence type="ECO:0000256" key="1">
    <source>
        <dbReference type="ARBA" id="ARBA00005775"/>
    </source>
</evidence>
<reference evidence="5" key="1">
    <citation type="journal article" date="2014" name="BMC Genomics">
        <title>The Babesia bovis gene and promoter model: an update from full-length EST analysis.</title>
        <authorList>
            <person name="Yamagishi J."/>
            <person name="Wakaguri H."/>
            <person name="Yokoyama N."/>
            <person name="Yamashita R."/>
            <person name="Suzuki Y."/>
            <person name="Xuan X."/>
            <person name="Igarashi I."/>
        </authorList>
    </citation>
    <scope>NUCLEOTIDE SEQUENCE</scope>
    <source>
        <strain evidence="5">Texas</strain>
    </source>
</reference>
<dbReference type="VEuPathDB" id="PiroplasmaDB:BBOV_IV002980"/>
<feature type="region of interest" description="Disordered" evidence="4">
    <location>
        <begin position="168"/>
        <end position="236"/>
    </location>
</feature>
<dbReference type="PANTHER" id="PTHR23253:SF9">
    <property type="entry name" value="EUKARYOTIC TRANSLATION INITIATION FACTOR 4 GAMMA 2"/>
    <property type="match status" value="1"/>
</dbReference>
<feature type="compositionally biased region" description="Low complexity" evidence="4">
    <location>
        <begin position="179"/>
        <end position="211"/>
    </location>
</feature>
<evidence type="ECO:0000256" key="2">
    <source>
        <dbReference type="ARBA" id="ARBA00022540"/>
    </source>
</evidence>